<comment type="catalytic activity">
    <reaction evidence="1 7">
        <text>dTDP-4-dehydro-6-deoxy-alpha-D-glucose = dTDP-4-dehydro-beta-L-rhamnose</text>
        <dbReference type="Rhea" id="RHEA:16969"/>
        <dbReference type="ChEBI" id="CHEBI:57649"/>
        <dbReference type="ChEBI" id="CHEBI:62830"/>
        <dbReference type="EC" id="5.1.3.13"/>
    </reaction>
</comment>
<name>A0A418X0U9_9BURK</name>
<dbReference type="GO" id="GO:0005829">
    <property type="term" value="C:cytosol"/>
    <property type="evidence" value="ECO:0007669"/>
    <property type="project" value="TreeGrafter"/>
</dbReference>
<reference evidence="8 9" key="1">
    <citation type="submission" date="2018-09" db="EMBL/GenBank/DDBJ databases">
        <authorList>
            <person name="Zhu H."/>
        </authorList>
    </citation>
    <scope>NUCLEOTIDE SEQUENCE [LARGE SCALE GENOMIC DNA]</scope>
    <source>
        <strain evidence="8 9">K2R10-39</strain>
    </source>
</reference>
<dbReference type="EC" id="5.1.3.13" evidence="3 7"/>
<feature type="active site" description="Proton acceptor" evidence="5">
    <location>
        <position position="78"/>
    </location>
</feature>
<keyword evidence="7 8" id="KW-0413">Isomerase</keyword>
<comment type="pathway">
    <text evidence="7">Carbohydrate biosynthesis; dTDP-L-rhamnose biosynthesis.</text>
</comment>
<evidence type="ECO:0000256" key="5">
    <source>
        <dbReference type="PIRSR" id="PIRSR600888-1"/>
    </source>
</evidence>
<evidence type="ECO:0000256" key="2">
    <source>
        <dbReference type="ARBA" id="ARBA00001997"/>
    </source>
</evidence>
<dbReference type="Proteomes" id="UP000285190">
    <property type="component" value="Unassembled WGS sequence"/>
</dbReference>
<dbReference type="AlphaFoldDB" id="A0A418X0U9"/>
<comment type="subunit">
    <text evidence="7">Homodimer.</text>
</comment>
<dbReference type="EMBL" id="QYUN01000002">
    <property type="protein sequence ID" value="RJG05973.1"/>
    <property type="molecule type" value="Genomic_DNA"/>
</dbReference>
<dbReference type="NCBIfam" id="TIGR01221">
    <property type="entry name" value="rmlC"/>
    <property type="match status" value="1"/>
</dbReference>
<comment type="function">
    <text evidence="2 7">Catalyzes the epimerization of the C3' and C5'positions of dTDP-6-deoxy-D-xylo-4-hexulose, forming dTDP-6-deoxy-L-lyxo-4-hexulose.</text>
</comment>
<keyword evidence="9" id="KW-1185">Reference proteome</keyword>
<comment type="similarity">
    <text evidence="7">Belongs to the dTDP-4-dehydrorhamnose 3,5-epimerase family.</text>
</comment>
<accession>A0A418X0U9</accession>
<dbReference type="GO" id="GO:0000271">
    <property type="term" value="P:polysaccharide biosynthetic process"/>
    <property type="evidence" value="ECO:0007669"/>
    <property type="project" value="TreeGrafter"/>
</dbReference>
<dbReference type="OrthoDB" id="9800680at2"/>
<evidence type="ECO:0000256" key="3">
    <source>
        <dbReference type="ARBA" id="ARBA00012098"/>
    </source>
</evidence>
<dbReference type="PANTHER" id="PTHR21047">
    <property type="entry name" value="DTDP-6-DEOXY-D-GLUCOSE-3,5 EPIMERASE"/>
    <property type="match status" value="1"/>
</dbReference>
<dbReference type="InterPro" id="IPR000888">
    <property type="entry name" value="RmlC-like"/>
</dbReference>
<dbReference type="PANTHER" id="PTHR21047:SF2">
    <property type="entry name" value="THYMIDINE DIPHOSPHO-4-KETO-RHAMNOSE 3,5-EPIMERASE"/>
    <property type="match status" value="1"/>
</dbReference>
<evidence type="ECO:0000256" key="4">
    <source>
        <dbReference type="ARBA" id="ARBA00019595"/>
    </source>
</evidence>
<dbReference type="GO" id="GO:0019305">
    <property type="term" value="P:dTDP-rhamnose biosynthetic process"/>
    <property type="evidence" value="ECO:0007669"/>
    <property type="project" value="UniProtKB-UniRule"/>
</dbReference>
<evidence type="ECO:0000256" key="1">
    <source>
        <dbReference type="ARBA" id="ARBA00001298"/>
    </source>
</evidence>
<dbReference type="InterPro" id="IPR014710">
    <property type="entry name" value="RmlC-like_jellyroll"/>
</dbReference>
<evidence type="ECO:0000256" key="7">
    <source>
        <dbReference type="RuleBase" id="RU364069"/>
    </source>
</evidence>
<protein>
    <recommendedName>
        <fullName evidence="4 7">dTDP-4-dehydrorhamnose 3,5-epimerase</fullName>
        <ecNumber evidence="3 7">5.1.3.13</ecNumber>
    </recommendedName>
    <alternativeName>
        <fullName evidence="7">Thymidine diphospho-4-keto-rhamnose 3,5-epimerase</fullName>
    </alternativeName>
</protein>
<dbReference type="CDD" id="cd00438">
    <property type="entry name" value="cupin_RmlC"/>
    <property type="match status" value="1"/>
</dbReference>
<feature type="active site" description="Proton donor" evidence="5">
    <location>
        <position position="148"/>
    </location>
</feature>
<evidence type="ECO:0000256" key="6">
    <source>
        <dbReference type="PIRSR" id="PIRSR600888-3"/>
    </source>
</evidence>
<dbReference type="InterPro" id="IPR011051">
    <property type="entry name" value="RmlC_Cupin_sf"/>
</dbReference>
<feature type="site" description="Participates in a stacking interaction with the thymidine ring of dTDP-4-oxo-6-deoxyglucose" evidence="6">
    <location>
        <position position="154"/>
    </location>
</feature>
<comment type="caution">
    <text evidence="8">The sequence shown here is derived from an EMBL/GenBank/DDBJ whole genome shotgun (WGS) entry which is preliminary data.</text>
</comment>
<proteinExistence type="inferred from homology"/>
<sequence length="201" mass="23008">MGRQIRRAHPFSRGHCVKFTPAPLPGAFVIDIERHEDERGFFARTVCTEEFAHHGLNPNFLQHSVSWNPRQGTLRGMHYQAAPHEEEKLVRVTRGAVFDVIVDLRRDSPAFGRWFGVELSADNHRQLYIPRGVAHGFQTLQADTEVFYAMAEVFHPTAARGLRWDDAALDIAWPDCNNRTISDKDRALPLFSECFETTKTH</sequence>
<gene>
    <name evidence="8" type="primary">rfbC</name>
    <name evidence="8" type="ORF">D3870_08030</name>
</gene>
<dbReference type="SUPFAM" id="SSF51182">
    <property type="entry name" value="RmlC-like cupins"/>
    <property type="match status" value="1"/>
</dbReference>
<evidence type="ECO:0000313" key="8">
    <source>
        <dbReference type="EMBL" id="RJG05973.1"/>
    </source>
</evidence>
<evidence type="ECO:0000313" key="9">
    <source>
        <dbReference type="Proteomes" id="UP000285190"/>
    </source>
</evidence>
<dbReference type="UniPathway" id="UPA00124"/>
<dbReference type="Gene3D" id="2.60.120.10">
    <property type="entry name" value="Jelly Rolls"/>
    <property type="match status" value="1"/>
</dbReference>
<dbReference type="GO" id="GO:0008830">
    <property type="term" value="F:dTDP-4-dehydrorhamnose 3,5-epimerase activity"/>
    <property type="evidence" value="ECO:0007669"/>
    <property type="project" value="UniProtKB-UniRule"/>
</dbReference>
<organism evidence="8 9">
    <name type="scientific">Noviherbaspirillum cavernae</name>
    <dbReference type="NCBI Taxonomy" id="2320862"/>
    <lineage>
        <taxon>Bacteria</taxon>
        <taxon>Pseudomonadati</taxon>
        <taxon>Pseudomonadota</taxon>
        <taxon>Betaproteobacteria</taxon>
        <taxon>Burkholderiales</taxon>
        <taxon>Oxalobacteraceae</taxon>
        <taxon>Noviherbaspirillum</taxon>
    </lineage>
</organism>
<dbReference type="Pfam" id="PF00908">
    <property type="entry name" value="dTDP_sugar_isom"/>
    <property type="match status" value="1"/>
</dbReference>